<keyword evidence="7" id="KW-0472">Membrane</keyword>
<feature type="transmembrane region" description="Helical" evidence="7">
    <location>
        <begin position="188"/>
        <end position="209"/>
    </location>
</feature>
<dbReference type="InterPro" id="IPR005797">
    <property type="entry name" value="Cyt_b/b6_N"/>
</dbReference>
<protein>
    <recommendedName>
        <fullName evidence="3">Cytochrome bc1 complex cytochrome b subunit</fullName>
        <ecNumber evidence="2">7.1.1.8</ecNumber>
    </recommendedName>
    <alternativeName>
        <fullName evidence="5">Cytochrome bc1 reductase complex subunit QcrB</fullName>
    </alternativeName>
</protein>
<evidence type="ECO:0000256" key="5">
    <source>
        <dbReference type="ARBA" id="ARBA00029568"/>
    </source>
</evidence>
<dbReference type="GO" id="GO:0008121">
    <property type="term" value="F:quinol-cytochrome-c reductase activity"/>
    <property type="evidence" value="ECO:0007669"/>
    <property type="project" value="UniProtKB-EC"/>
</dbReference>
<comment type="caution">
    <text evidence="9">The sequence shown here is derived from an EMBL/GenBank/DDBJ whole genome shotgun (WGS) entry which is preliminary data.</text>
</comment>
<dbReference type="SUPFAM" id="SSF81342">
    <property type="entry name" value="Transmembrane di-heme cytochromes"/>
    <property type="match status" value="1"/>
</dbReference>
<dbReference type="EMBL" id="RPFW01000010">
    <property type="protein sequence ID" value="TVZ00044.1"/>
    <property type="molecule type" value="Genomic_DNA"/>
</dbReference>
<accession>A0A6P2BM02</accession>
<evidence type="ECO:0000256" key="7">
    <source>
        <dbReference type="SAM" id="Phobius"/>
    </source>
</evidence>
<dbReference type="Gene3D" id="1.20.810.10">
    <property type="entry name" value="Cytochrome Bc1 Complex, Chain C"/>
    <property type="match status" value="1"/>
</dbReference>
<dbReference type="PROSITE" id="PS51002">
    <property type="entry name" value="CYTB_NTER"/>
    <property type="match status" value="1"/>
</dbReference>
<evidence type="ECO:0000256" key="3">
    <source>
        <dbReference type="ARBA" id="ARBA00016116"/>
    </source>
</evidence>
<evidence type="ECO:0000256" key="2">
    <source>
        <dbReference type="ARBA" id="ARBA00012951"/>
    </source>
</evidence>
<dbReference type="InterPro" id="IPR027387">
    <property type="entry name" value="Cytb/b6-like_sf"/>
</dbReference>
<sequence>MSAGDEARAPEPDPVTNATGAEPFSWTKPSPWLRGYLVRNYPLRKLLPDREPAYVSSVLYTMGVLTLAALICAVISGVIIALGGVSFWHTNSFGAFMNSIHFWSVQFMFLFMAVHFITNFFTMGWRGGRGWTWITGVLAFILSILTSFTGFLMMTNWDSQWVGQQAKDAFNALGIGAIWNVMNAGQQFTMHVVSTTALLLFVVSVHIALIRRRGVTPPPGAEDLEVVADQPVPKPESR</sequence>
<dbReference type="OrthoDB" id="3823403at2"/>
<evidence type="ECO:0000256" key="6">
    <source>
        <dbReference type="SAM" id="MobiDB-lite"/>
    </source>
</evidence>
<feature type="compositionally biased region" description="Basic and acidic residues" evidence="6">
    <location>
        <begin position="1"/>
        <end position="11"/>
    </location>
</feature>
<dbReference type="GO" id="GO:0016020">
    <property type="term" value="C:membrane"/>
    <property type="evidence" value="ECO:0007669"/>
    <property type="project" value="InterPro"/>
</dbReference>
<name>A0A6P2BM02_9ACTN</name>
<evidence type="ECO:0000256" key="1">
    <source>
        <dbReference type="ARBA" id="ARBA00001971"/>
    </source>
</evidence>
<feature type="transmembrane region" description="Helical" evidence="7">
    <location>
        <begin position="100"/>
        <end position="121"/>
    </location>
</feature>
<proteinExistence type="predicted"/>
<feature type="region of interest" description="Disordered" evidence="6">
    <location>
        <begin position="1"/>
        <end position="22"/>
    </location>
</feature>
<comment type="cofactor">
    <cofactor evidence="1">
        <name>heme</name>
        <dbReference type="ChEBI" id="CHEBI:30413"/>
    </cofactor>
</comment>
<evidence type="ECO:0000256" key="4">
    <source>
        <dbReference type="ARBA" id="ARBA00029351"/>
    </source>
</evidence>
<comment type="catalytic activity">
    <reaction evidence="4">
        <text>a quinol + 2 Fe(III)-[cytochrome c](out) = a quinone + 2 Fe(II)-[cytochrome c](out) + 2 H(+)(out)</text>
        <dbReference type="Rhea" id="RHEA:11484"/>
        <dbReference type="Rhea" id="RHEA-COMP:10350"/>
        <dbReference type="Rhea" id="RHEA-COMP:14399"/>
        <dbReference type="ChEBI" id="CHEBI:15378"/>
        <dbReference type="ChEBI" id="CHEBI:24646"/>
        <dbReference type="ChEBI" id="CHEBI:29033"/>
        <dbReference type="ChEBI" id="CHEBI:29034"/>
        <dbReference type="ChEBI" id="CHEBI:132124"/>
        <dbReference type="EC" id="7.1.1.8"/>
    </reaction>
</comment>
<feature type="domain" description="Cytochrome b/b6 N-terminal region profile" evidence="8">
    <location>
        <begin position="29"/>
        <end position="219"/>
    </location>
</feature>
<dbReference type="Pfam" id="PF13631">
    <property type="entry name" value="Cytochrom_B_N_2"/>
    <property type="match status" value="1"/>
</dbReference>
<dbReference type="RefSeq" id="WP_145861573.1">
    <property type="nucleotide sequence ID" value="NZ_RPFW01000010.1"/>
</dbReference>
<gene>
    <name evidence="9" type="ORF">EAS64_38890</name>
</gene>
<dbReference type="InterPro" id="IPR016174">
    <property type="entry name" value="Di-haem_cyt_TM"/>
</dbReference>
<dbReference type="GO" id="GO:0022904">
    <property type="term" value="P:respiratory electron transport chain"/>
    <property type="evidence" value="ECO:0007669"/>
    <property type="project" value="InterPro"/>
</dbReference>
<keyword evidence="10" id="KW-1185">Reference proteome</keyword>
<evidence type="ECO:0000259" key="8">
    <source>
        <dbReference type="PROSITE" id="PS51002"/>
    </source>
</evidence>
<feature type="transmembrane region" description="Helical" evidence="7">
    <location>
        <begin position="133"/>
        <end position="154"/>
    </location>
</feature>
<keyword evidence="7" id="KW-0812">Transmembrane</keyword>
<dbReference type="GO" id="GO:0016491">
    <property type="term" value="F:oxidoreductase activity"/>
    <property type="evidence" value="ECO:0007669"/>
    <property type="project" value="InterPro"/>
</dbReference>
<dbReference type="Proteomes" id="UP000460272">
    <property type="component" value="Unassembled WGS sequence"/>
</dbReference>
<keyword evidence="7" id="KW-1133">Transmembrane helix</keyword>
<organism evidence="9 10">
    <name type="scientific">Trebonia kvetii</name>
    <dbReference type="NCBI Taxonomy" id="2480626"/>
    <lineage>
        <taxon>Bacteria</taxon>
        <taxon>Bacillati</taxon>
        <taxon>Actinomycetota</taxon>
        <taxon>Actinomycetes</taxon>
        <taxon>Streptosporangiales</taxon>
        <taxon>Treboniaceae</taxon>
        <taxon>Trebonia</taxon>
    </lineage>
</organism>
<evidence type="ECO:0000313" key="9">
    <source>
        <dbReference type="EMBL" id="TVZ00044.1"/>
    </source>
</evidence>
<evidence type="ECO:0000313" key="10">
    <source>
        <dbReference type="Proteomes" id="UP000460272"/>
    </source>
</evidence>
<dbReference type="AlphaFoldDB" id="A0A6P2BM02"/>
<reference evidence="9 10" key="1">
    <citation type="submission" date="2018-11" db="EMBL/GenBank/DDBJ databases">
        <title>Trebonia kvetii gen.nov., sp.nov., a novel acidophilic actinobacterium, and proposal of the new actinobacterial family Treboniaceae fam. nov.</title>
        <authorList>
            <person name="Rapoport D."/>
            <person name="Sagova-Mareckova M."/>
            <person name="Sedlacek I."/>
            <person name="Provaznik J."/>
            <person name="Kralova S."/>
            <person name="Pavlinic D."/>
            <person name="Benes V."/>
            <person name="Kopecky J."/>
        </authorList>
    </citation>
    <scope>NUCLEOTIDE SEQUENCE [LARGE SCALE GENOMIC DNA]</scope>
    <source>
        <strain evidence="9 10">15Tr583</strain>
    </source>
</reference>
<feature type="transmembrane region" description="Helical" evidence="7">
    <location>
        <begin position="58"/>
        <end position="88"/>
    </location>
</feature>
<dbReference type="EC" id="7.1.1.8" evidence="2"/>